<reference evidence="14 15" key="1">
    <citation type="submission" date="2024-04" db="EMBL/GenBank/DDBJ databases">
        <authorList>
            <consortium name="Genoscope - CEA"/>
            <person name="William W."/>
        </authorList>
    </citation>
    <scope>NUCLEOTIDE SEQUENCE [LARGE SCALE GENOMIC DNA]</scope>
</reference>
<dbReference type="GO" id="GO:0008270">
    <property type="term" value="F:zinc ion binding"/>
    <property type="evidence" value="ECO:0007669"/>
    <property type="project" value="InterPro"/>
</dbReference>
<evidence type="ECO:0000313" key="14">
    <source>
        <dbReference type="EMBL" id="CAL1536040.1"/>
    </source>
</evidence>
<comment type="catalytic activity">
    <reaction evidence="1">
        <text>Release of an N-terminal aspartate or glutamate from a peptide, with a preference for aspartate.</text>
        <dbReference type="EC" id="3.4.11.21"/>
    </reaction>
</comment>
<dbReference type="GO" id="GO:0004177">
    <property type="term" value="F:aminopeptidase activity"/>
    <property type="evidence" value="ECO:0007669"/>
    <property type="project" value="UniProtKB-KW"/>
</dbReference>
<evidence type="ECO:0000256" key="11">
    <source>
        <dbReference type="ARBA" id="ARBA00022833"/>
    </source>
</evidence>
<dbReference type="Proteomes" id="UP001497497">
    <property type="component" value="Unassembled WGS sequence"/>
</dbReference>
<evidence type="ECO:0000256" key="1">
    <source>
        <dbReference type="ARBA" id="ARBA00001335"/>
    </source>
</evidence>
<dbReference type="CDD" id="cd05658">
    <property type="entry name" value="M18_DAP"/>
    <property type="match status" value="1"/>
</dbReference>
<dbReference type="GO" id="GO:0006508">
    <property type="term" value="P:proteolysis"/>
    <property type="evidence" value="ECO:0007669"/>
    <property type="project" value="UniProtKB-KW"/>
</dbReference>
<evidence type="ECO:0000256" key="5">
    <source>
        <dbReference type="ARBA" id="ARBA00011965"/>
    </source>
</evidence>
<sequence length="475" mass="52342">MAVTREKVLATAKDFLSFINKSPSPFHAVDEVKRALVSSGFKELKESDSWKIAPLQKYFVTKNQSTIIAFAVGGKYRPGNGFSIVGAHTDSPCLRVKPVSNKVKQGFCQLGVECYGGGIWSTWFDRDLTVAGRVLVKDKSDDSISHQLVHIPRPILRIPHLAIHLQRDINDSFGPNKETHLCPILATCLEAELQGDKLSASTSCSDGTESVVSQAAKHPPTLVKLVCQELNIEPSQMLDFELCLADTQPATLGGAYEEFLFSPRLDNLFNAYAAYQGLLLSLQDESLETDPNVRMISLFDNEEVGSESAQGAGSMFQEIIMRRISADRDHIVAFEESIAKSYMVSADQAHGCHPNYAEKHESNHQPELHKGIVIKFNSNQRYATTGITATILRQIAKKVSVPLQDFVVRNDSTCGSTIGPIMSAKLGMQTIDVGAPQFAMHSIRETGATTDVVHAVKLFEGFFRFYPEIQSSLKF</sequence>
<comment type="similarity">
    <text evidence="3 13">Belongs to the peptidase M18 family.</text>
</comment>
<evidence type="ECO:0000256" key="10">
    <source>
        <dbReference type="ARBA" id="ARBA00022801"/>
    </source>
</evidence>
<dbReference type="PANTHER" id="PTHR28570:SF3">
    <property type="entry name" value="ASPARTYL AMINOPEPTIDASE"/>
    <property type="match status" value="1"/>
</dbReference>
<gene>
    <name evidence="14" type="ORF">GSLYS_00009953001</name>
</gene>
<evidence type="ECO:0000256" key="8">
    <source>
        <dbReference type="ARBA" id="ARBA00022670"/>
    </source>
</evidence>
<protein>
    <recommendedName>
        <fullName evidence="6">Aspartyl aminopeptidase</fullName>
        <ecNumber evidence="5">3.4.11.21</ecNumber>
    </recommendedName>
</protein>
<keyword evidence="9 13" id="KW-0479">Metal-binding</keyword>
<proteinExistence type="inferred from homology"/>
<keyword evidence="7 13" id="KW-0031">Aminopeptidase</keyword>
<evidence type="ECO:0000256" key="3">
    <source>
        <dbReference type="ARBA" id="ARBA00008290"/>
    </source>
</evidence>
<dbReference type="AlphaFoldDB" id="A0AAV2HR76"/>
<dbReference type="GO" id="GO:0008237">
    <property type="term" value="F:metallopeptidase activity"/>
    <property type="evidence" value="ECO:0007669"/>
    <property type="project" value="UniProtKB-KW"/>
</dbReference>
<organism evidence="14 15">
    <name type="scientific">Lymnaea stagnalis</name>
    <name type="common">Great pond snail</name>
    <name type="synonym">Helix stagnalis</name>
    <dbReference type="NCBI Taxonomy" id="6523"/>
    <lineage>
        <taxon>Eukaryota</taxon>
        <taxon>Metazoa</taxon>
        <taxon>Spiralia</taxon>
        <taxon>Lophotrochozoa</taxon>
        <taxon>Mollusca</taxon>
        <taxon>Gastropoda</taxon>
        <taxon>Heterobranchia</taxon>
        <taxon>Euthyneura</taxon>
        <taxon>Panpulmonata</taxon>
        <taxon>Hygrophila</taxon>
        <taxon>Lymnaeoidea</taxon>
        <taxon>Lymnaeidae</taxon>
        <taxon>Lymnaea</taxon>
    </lineage>
</organism>
<dbReference type="EC" id="3.4.11.21" evidence="5"/>
<dbReference type="SUPFAM" id="SSF101821">
    <property type="entry name" value="Aminopeptidase/glucanase lid domain"/>
    <property type="match status" value="1"/>
</dbReference>
<name>A0AAV2HR76_LYMST</name>
<dbReference type="Pfam" id="PF02127">
    <property type="entry name" value="Peptidase_M18"/>
    <property type="match status" value="1"/>
</dbReference>
<evidence type="ECO:0000256" key="13">
    <source>
        <dbReference type="RuleBase" id="RU004386"/>
    </source>
</evidence>
<comment type="cofactor">
    <cofactor evidence="2">
        <name>Zn(2+)</name>
        <dbReference type="ChEBI" id="CHEBI:29105"/>
    </cofactor>
</comment>
<evidence type="ECO:0000256" key="12">
    <source>
        <dbReference type="ARBA" id="ARBA00023049"/>
    </source>
</evidence>
<keyword evidence="15" id="KW-1185">Reference proteome</keyword>
<keyword evidence="12 13" id="KW-0482">Metalloprotease</keyword>
<dbReference type="FunFam" id="2.30.250.10:FF:000001">
    <property type="entry name" value="Aspartyl aminopeptidase 1"/>
    <property type="match status" value="1"/>
</dbReference>
<evidence type="ECO:0000313" key="15">
    <source>
        <dbReference type="Proteomes" id="UP001497497"/>
    </source>
</evidence>
<evidence type="ECO:0000256" key="7">
    <source>
        <dbReference type="ARBA" id="ARBA00022438"/>
    </source>
</evidence>
<evidence type="ECO:0000256" key="4">
    <source>
        <dbReference type="ARBA" id="ARBA00011395"/>
    </source>
</evidence>
<keyword evidence="8 13" id="KW-0645">Protease</keyword>
<evidence type="ECO:0000256" key="9">
    <source>
        <dbReference type="ARBA" id="ARBA00022723"/>
    </source>
</evidence>
<accession>A0AAV2HR76</accession>
<comment type="caution">
    <text evidence="14">The sequence shown here is derived from an EMBL/GenBank/DDBJ whole genome shotgun (WGS) entry which is preliminary data.</text>
</comment>
<keyword evidence="10 13" id="KW-0378">Hydrolase</keyword>
<dbReference type="InterPro" id="IPR023358">
    <property type="entry name" value="Peptidase_M18_dom2"/>
</dbReference>
<keyword evidence="11 13" id="KW-0862">Zinc</keyword>
<evidence type="ECO:0000256" key="6">
    <source>
        <dbReference type="ARBA" id="ARBA00015118"/>
    </source>
</evidence>
<comment type="subunit">
    <text evidence="4">Tetrahedron-shaped homododecamer built from six homodimers.</text>
</comment>
<evidence type="ECO:0000256" key="2">
    <source>
        <dbReference type="ARBA" id="ARBA00001947"/>
    </source>
</evidence>
<dbReference type="Gene3D" id="2.30.250.10">
    <property type="entry name" value="Aminopeptidase i, Domain 2"/>
    <property type="match status" value="1"/>
</dbReference>
<dbReference type="SUPFAM" id="SSF53187">
    <property type="entry name" value="Zn-dependent exopeptidases"/>
    <property type="match status" value="1"/>
</dbReference>
<dbReference type="EMBL" id="CAXITT010000219">
    <property type="protein sequence ID" value="CAL1536040.1"/>
    <property type="molecule type" value="Genomic_DNA"/>
</dbReference>
<dbReference type="InterPro" id="IPR001948">
    <property type="entry name" value="Peptidase_M18"/>
</dbReference>
<dbReference type="Gene3D" id="3.40.630.10">
    <property type="entry name" value="Zn peptidases"/>
    <property type="match status" value="1"/>
</dbReference>
<dbReference type="GO" id="GO:0005737">
    <property type="term" value="C:cytoplasm"/>
    <property type="evidence" value="ECO:0007669"/>
    <property type="project" value="UniProtKB-ARBA"/>
</dbReference>
<dbReference type="PRINTS" id="PR00932">
    <property type="entry name" value="AMINO1PTASE"/>
</dbReference>
<dbReference type="NCBIfam" id="NF002759">
    <property type="entry name" value="PRK02813.1"/>
    <property type="match status" value="1"/>
</dbReference>
<dbReference type="PANTHER" id="PTHR28570">
    <property type="entry name" value="ASPARTYL AMINOPEPTIDASE"/>
    <property type="match status" value="1"/>
</dbReference>